<dbReference type="Pfam" id="PF19539">
    <property type="entry name" value="DUF6063"/>
    <property type="match status" value="1"/>
</dbReference>
<gene>
    <name evidence="1" type="ORF">CLPUN_19410</name>
</gene>
<dbReference type="Proteomes" id="UP000190890">
    <property type="component" value="Unassembled WGS sequence"/>
</dbReference>
<dbReference type="STRING" id="29367.CLPUN_19410"/>
<evidence type="ECO:0000313" key="1">
    <source>
        <dbReference type="EMBL" id="OOM78332.1"/>
    </source>
</evidence>
<dbReference type="InterPro" id="IPR045707">
    <property type="entry name" value="DUF6063"/>
</dbReference>
<accession>A0A1S8TL68</accession>
<proteinExistence type="predicted"/>
<sequence length="248" mass="29282">MITYRNEQVLQAFKIYSILAKNGYGEKDELRQYISDDMIRGLVDQFSKEVDCTIFLAGEFIYLVPISKDSIFHVSNEAIKKDYLPSKSVNLDIYLMYVSIIVLFGEFYDSYQTIEPTRDFINISDWLESLNDRIASLKEHNSDKLKELDKEYDYNWSLIIEKWLDMDEIKETAKVQNARTISRKSFLNSVKNFLEDQELLLDIGNEELELTEKAKTIIQRYYMEYDYNRGILDFMYNLDKVKLDSSGV</sequence>
<dbReference type="EMBL" id="LZZM01000127">
    <property type="protein sequence ID" value="OOM78332.1"/>
    <property type="molecule type" value="Genomic_DNA"/>
</dbReference>
<comment type="caution">
    <text evidence="1">The sequence shown here is derived from an EMBL/GenBank/DDBJ whole genome shotgun (WGS) entry which is preliminary data.</text>
</comment>
<protein>
    <recommendedName>
        <fullName evidence="3">Non-ribosomal peptide synthetase module</fullName>
    </recommendedName>
</protein>
<evidence type="ECO:0000313" key="2">
    <source>
        <dbReference type="Proteomes" id="UP000190890"/>
    </source>
</evidence>
<dbReference type="RefSeq" id="WP_077847102.1">
    <property type="nucleotide sequence ID" value="NZ_LZZM01000127.1"/>
</dbReference>
<name>A0A1S8TL68_9CLOT</name>
<evidence type="ECO:0008006" key="3">
    <source>
        <dbReference type="Google" id="ProtNLM"/>
    </source>
</evidence>
<organism evidence="1 2">
    <name type="scientific">Clostridium puniceum</name>
    <dbReference type="NCBI Taxonomy" id="29367"/>
    <lineage>
        <taxon>Bacteria</taxon>
        <taxon>Bacillati</taxon>
        <taxon>Bacillota</taxon>
        <taxon>Clostridia</taxon>
        <taxon>Eubacteriales</taxon>
        <taxon>Clostridiaceae</taxon>
        <taxon>Clostridium</taxon>
    </lineage>
</organism>
<dbReference type="OrthoDB" id="1888255at2"/>
<keyword evidence="2" id="KW-1185">Reference proteome</keyword>
<reference evidence="1 2" key="1">
    <citation type="submission" date="2016-05" db="EMBL/GenBank/DDBJ databases">
        <title>Microbial solvent formation.</title>
        <authorList>
            <person name="Poehlein A."/>
            <person name="Montoya Solano J.D."/>
            <person name="Flitsch S."/>
            <person name="Krabben P."/>
            <person name="Duerre P."/>
            <person name="Daniel R."/>
        </authorList>
    </citation>
    <scope>NUCLEOTIDE SEQUENCE [LARGE SCALE GENOMIC DNA]</scope>
    <source>
        <strain evidence="1 2">DSM 2619</strain>
    </source>
</reference>
<dbReference type="AlphaFoldDB" id="A0A1S8TL68"/>